<feature type="domain" description="Glycosyl transferase family 1" evidence="1">
    <location>
        <begin position="177"/>
        <end position="345"/>
    </location>
</feature>
<gene>
    <name evidence="3" type="primary">pimB_7</name>
    <name evidence="3" type="ORF">GALL_313660</name>
</gene>
<feature type="domain" description="Glycosyltransferase subfamily 4-like N-terminal" evidence="2">
    <location>
        <begin position="16"/>
        <end position="165"/>
    </location>
</feature>
<organism evidence="3">
    <name type="scientific">mine drainage metagenome</name>
    <dbReference type="NCBI Taxonomy" id="410659"/>
    <lineage>
        <taxon>unclassified sequences</taxon>
        <taxon>metagenomes</taxon>
        <taxon>ecological metagenomes</taxon>
    </lineage>
</organism>
<evidence type="ECO:0000259" key="1">
    <source>
        <dbReference type="Pfam" id="PF00534"/>
    </source>
</evidence>
<dbReference type="PANTHER" id="PTHR45947">
    <property type="entry name" value="SULFOQUINOVOSYL TRANSFERASE SQD2"/>
    <property type="match status" value="1"/>
</dbReference>
<dbReference type="GO" id="GO:0016758">
    <property type="term" value="F:hexosyltransferase activity"/>
    <property type="evidence" value="ECO:0007669"/>
    <property type="project" value="TreeGrafter"/>
</dbReference>
<dbReference type="CDD" id="cd03801">
    <property type="entry name" value="GT4_PimA-like"/>
    <property type="match status" value="1"/>
</dbReference>
<keyword evidence="3" id="KW-0808">Transferase</keyword>
<dbReference type="PANTHER" id="PTHR45947:SF3">
    <property type="entry name" value="SULFOQUINOVOSYL TRANSFERASE SQD2"/>
    <property type="match status" value="1"/>
</dbReference>
<dbReference type="EMBL" id="MLJW01000459">
    <property type="protein sequence ID" value="OIQ86777.1"/>
    <property type="molecule type" value="Genomic_DNA"/>
</dbReference>
<dbReference type="Gene3D" id="3.40.50.2000">
    <property type="entry name" value="Glycogen Phosphorylase B"/>
    <property type="match status" value="2"/>
</dbReference>
<sequence>MPKVLVVTRNYPPLLGGMERLNWHLVNELGRYCELRLIAPQGAARHAPDGIVVDEVPLSPLPRFVAVAAVRTWFAARAWRPDWILAGSGLTAPLAWLAARGCGARAASYVHGLDLCVQHPAYRLLWRRALHRMDRVIANSHATARLAEAVGIASARLSIVHPGTELPAHDAAAGARFRQANGIDPNSALLLAVGRLTERKGLRQFVVEVLPRIVHKRPNVVLAVVGEAPRHALSAHAQTPESIVSAAASAGVAANLRMLGKLDEARLHDAYFAADVHVFPTRELAGDLEGFGMVALEAAAHGLWSVAYAAGGVVDAVGQGASGDLIQPGDGSHFAAAVLAALERRSAGQGPRTFAEGFAWKRFGDAVAQALWPRGDR</sequence>
<comment type="caution">
    <text evidence="3">The sequence shown here is derived from an EMBL/GenBank/DDBJ whole genome shotgun (WGS) entry which is preliminary data.</text>
</comment>
<dbReference type="InterPro" id="IPR050194">
    <property type="entry name" value="Glycosyltransferase_grp1"/>
</dbReference>
<dbReference type="AlphaFoldDB" id="A0A1J5QT14"/>
<evidence type="ECO:0000313" key="3">
    <source>
        <dbReference type="EMBL" id="OIQ86777.1"/>
    </source>
</evidence>
<dbReference type="InterPro" id="IPR001296">
    <property type="entry name" value="Glyco_trans_1"/>
</dbReference>
<proteinExistence type="predicted"/>
<keyword evidence="3" id="KW-0328">Glycosyltransferase</keyword>
<dbReference type="SUPFAM" id="SSF53756">
    <property type="entry name" value="UDP-Glycosyltransferase/glycogen phosphorylase"/>
    <property type="match status" value="1"/>
</dbReference>
<accession>A0A1J5QT14</accession>
<dbReference type="EC" id="2.4.1.57" evidence="3"/>
<evidence type="ECO:0000259" key="2">
    <source>
        <dbReference type="Pfam" id="PF13439"/>
    </source>
</evidence>
<reference evidence="3" key="1">
    <citation type="submission" date="2016-10" db="EMBL/GenBank/DDBJ databases">
        <title>Sequence of Gallionella enrichment culture.</title>
        <authorList>
            <person name="Poehlein A."/>
            <person name="Muehling M."/>
            <person name="Daniel R."/>
        </authorList>
    </citation>
    <scope>NUCLEOTIDE SEQUENCE</scope>
</reference>
<dbReference type="Pfam" id="PF00534">
    <property type="entry name" value="Glycos_transf_1"/>
    <property type="match status" value="1"/>
</dbReference>
<name>A0A1J5QT14_9ZZZZ</name>
<protein>
    <submittedName>
        <fullName evidence="3">GDP-mannose-dependent alpha-(1-6)-phosphatidylinositol monomannoside mannosyltransferase</fullName>
        <ecNumber evidence="3">2.4.1.57</ecNumber>
    </submittedName>
</protein>
<dbReference type="InterPro" id="IPR028098">
    <property type="entry name" value="Glyco_trans_4-like_N"/>
</dbReference>
<dbReference type="Pfam" id="PF13439">
    <property type="entry name" value="Glyco_transf_4"/>
    <property type="match status" value="1"/>
</dbReference>